<dbReference type="NCBIfam" id="TIGR02914">
    <property type="entry name" value="EpsI_fam"/>
    <property type="match status" value="1"/>
</dbReference>
<dbReference type="InterPro" id="IPR054653">
    <property type="entry name" value="EpsI_type_B_pred"/>
</dbReference>
<organism evidence="2 3">
    <name type="scientific">Janthinobacterium agaricidamnosum NBRC 102515 = DSM 9628</name>
    <dbReference type="NCBI Taxonomy" id="1349767"/>
    <lineage>
        <taxon>Bacteria</taxon>
        <taxon>Pseudomonadati</taxon>
        <taxon>Pseudomonadota</taxon>
        <taxon>Betaproteobacteria</taxon>
        <taxon>Burkholderiales</taxon>
        <taxon>Oxalobacteraceae</taxon>
        <taxon>Janthinobacterium</taxon>
    </lineage>
</organism>
<proteinExistence type="predicted"/>
<dbReference type="EMBL" id="HG322949">
    <property type="protein sequence ID" value="CDG84608.1"/>
    <property type="molecule type" value="Genomic_DNA"/>
</dbReference>
<dbReference type="Proteomes" id="UP000027604">
    <property type="component" value="Chromosome I"/>
</dbReference>
<protein>
    <submittedName>
        <fullName evidence="2">EpsI family protein</fullName>
    </submittedName>
</protein>
<dbReference type="AlphaFoldDB" id="W0VB74"/>
<dbReference type="RefSeq" id="WP_051781103.1">
    <property type="nucleotide sequence ID" value="NZ_BCTH01000014.1"/>
</dbReference>
<dbReference type="HOGENOM" id="CLU_1204329_0_0_4"/>
<dbReference type="KEGG" id="jag:GJA_3997"/>
<gene>
    <name evidence="2" type="primary">epsI</name>
    <name evidence="2" type="ORF">GJA_3997</name>
</gene>
<dbReference type="Pfam" id="PF11984">
    <property type="entry name" value="DUF3485"/>
    <property type="match status" value="1"/>
</dbReference>
<evidence type="ECO:0000259" key="1">
    <source>
        <dbReference type="Pfam" id="PF11984"/>
    </source>
</evidence>
<accession>W0VB74</accession>
<evidence type="ECO:0000313" key="3">
    <source>
        <dbReference type="Proteomes" id="UP000027604"/>
    </source>
</evidence>
<dbReference type="NCBIfam" id="NF045609">
    <property type="entry name" value="EpsI_type_B"/>
    <property type="match status" value="1"/>
</dbReference>
<dbReference type="PATRIC" id="fig|1349767.4.peg.578"/>
<keyword evidence="3" id="KW-1185">Reference proteome</keyword>
<dbReference type="InterPro" id="IPR014263">
    <property type="entry name" value="Methanolan_biosynth_EpsI"/>
</dbReference>
<feature type="domain" description="Methanolan biosynthesis EpsI" evidence="1">
    <location>
        <begin position="18"/>
        <end position="224"/>
    </location>
</feature>
<reference evidence="2 3" key="1">
    <citation type="journal article" date="2015" name="Genome Announc.">
        <title>Genome Sequence of Mushroom Soft-Rot Pathogen Janthinobacterium agaricidamnosum.</title>
        <authorList>
            <person name="Graupner K."/>
            <person name="Lackner G."/>
            <person name="Hertweck C."/>
        </authorList>
    </citation>
    <scope>NUCLEOTIDE SEQUENCE [LARGE SCALE GENOMIC DNA]</scope>
    <source>
        <strain evidence="3">NBRC 102515 / DSM 9628</strain>
    </source>
</reference>
<evidence type="ECO:0000313" key="2">
    <source>
        <dbReference type="EMBL" id="CDG84608.1"/>
    </source>
</evidence>
<name>W0VB74_9BURK</name>
<sequence>MSAVMHANIKKPFAIGWVLCGLMLLGGWAARLAEPTIRIADSHAQIMLDSAVPKQFGDWREDVSQASAVINPTTEQALQRIYAQTLSRTYVNQRGARIMLSIAYGTDQRDNLSVHFPEGCYGGQGFAVTAVESDVLKTGQGTLPVSRMVATLNNRIEPISYWVMVGEKAVRDSWEMKKVKLAYALKREIPDATLVRVSNIDPDAPEAYQLQQQFVSQMFDAMTPQARRHFSGFAL</sequence>
<dbReference type="eggNOG" id="ENOG5030WKQ">
    <property type="taxonomic scope" value="Bacteria"/>
</dbReference>
<dbReference type="STRING" id="1349767.GJA_3997"/>